<keyword evidence="2" id="KW-0472">Membrane</keyword>
<feature type="transmembrane region" description="Helical" evidence="2">
    <location>
        <begin position="78"/>
        <end position="101"/>
    </location>
</feature>
<keyword evidence="2" id="KW-1133">Transmembrane helix</keyword>
<dbReference type="STRING" id="112090.W4FJU6"/>
<proteinExistence type="predicted"/>
<dbReference type="RefSeq" id="XP_009843530.1">
    <property type="nucleotide sequence ID" value="XM_009845228.1"/>
</dbReference>
<evidence type="ECO:0000313" key="3">
    <source>
        <dbReference type="EMBL" id="ETV67013.1"/>
    </source>
</evidence>
<protein>
    <submittedName>
        <fullName evidence="3">Uncharacterized protein</fullName>
    </submittedName>
</protein>
<gene>
    <name evidence="3" type="ORF">H257_16704</name>
</gene>
<feature type="region of interest" description="Disordered" evidence="1">
    <location>
        <begin position="110"/>
        <end position="129"/>
    </location>
</feature>
<reference evidence="3" key="1">
    <citation type="submission" date="2013-12" db="EMBL/GenBank/DDBJ databases">
        <title>The Genome Sequence of Aphanomyces astaci APO3.</title>
        <authorList>
            <consortium name="The Broad Institute Genomics Platform"/>
            <person name="Russ C."/>
            <person name="Tyler B."/>
            <person name="van West P."/>
            <person name="Dieguez-Uribeondo J."/>
            <person name="Young S.K."/>
            <person name="Zeng Q."/>
            <person name="Gargeya S."/>
            <person name="Fitzgerald M."/>
            <person name="Abouelleil A."/>
            <person name="Alvarado L."/>
            <person name="Chapman S.B."/>
            <person name="Gainer-Dewar J."/>
            <person name="Goldberg J."/>
            <person name="Griggs A."/>
            <person name="Gujja S."/>
            <person name="Hansen M."/>
            <person name="Howarth C."/>
            <person name="Imamovic A."/>
            <person name="Ireland A."/>
            <person name="Larimer J."/>
            <person name="McCowan C."/>
            <person name="Murphy C."/>
            <person name="Pearson M."/>
            <person name="Poon T.W."/>
            <person name="Priest M."/>
            <person name="Roberts A."/>
            <person name="Saif S."/>
            <person name="Shea T."/>
            <person name="Sykes S."/>
            <person name="Wortman J."/>
            <person name="Nusbaum C."/>
            <person name="Birren B."/>
        </authorList>
    </citation>
    <scope>NUCLEOTIDE SEQUENCE [LARGE SCALE GENOMIC DNA]</scope>
    <source>
        <strain evidence="3">APO3</strain>
    </source>
</reference>
<evidence type="ECO:0000256" key="2">
    <source>
        <dbReference type="SAM" id="Phobius"/>
    </source>
</evidence>
<dbReference type="VEuPathDB" id="FungiDB:H257_16704"/>
<feature type="transmembrane region" description="Helical" evidence="2">
    <location>
        <begin position="172"/>
        <end position="189"/>
    </location>
</feature>
<dbReference type="AlphaFoldDB" id="W4FJU6"/>
<dbReference type="GeneID" id="20818700"/>
<dbReference type="OrthoDB" id="46152at2759"/>
<sequence>MMSTNDTGVMAQIGDACSALATCDECIKTYTCHFCERDLQCHAIGSTSGCIKGMSTCHHIEDCVRSTPQYVGYGPPGYVVLGVLCLVATLVCCVGGCSVLVGMIRRGRATSPVPPRRDSAKPSNADIDNDVTTSLLSPVDDVEDSADRGALPVSTATATQQTATFRTLCSRTIWLGSLVAFTILALMYYPRVPDYQICNQEFDWESIFASLISVTPKIHYQIITSVVNENRFAFHLDSGVADISHNGIKVGTWAISNWTAEAGAVTDMLAMVKIEPSTYLEALSLWKDFHYNNLTFQIDTNLTGSIRWGSFKLYGFTVQAPAVDFLVGDKYPRDLCKCTEYLTPTSDANIFLQ</sequence>
<evidence type="ECO:0000256" key="1">
    <source>
        <dbReference type="SAM" id="MobiDB-lite"/>
    </source>
</evidence>
<organism evidence="3">
    <name type="scientific">Aphanomyces astaci</name>
    <name type="common">Crayfish plague agent</name>
    <dbReference type="NCBI Taxonomy" id="112090"/>
    <lineage>
        <taxon>Eukaryota</taxon>
        <taxon>Sar</taxon>
        <taxon>Stramenopiles</taxon>
        <taxon>Oomycota</taxon>
        <taxon>Saprolegniomycetes</taxon>
        <taxon>Saprolegniales</taxon>
        <taxon>Verrucalvaceae</taxon>
        <taxon>Aphanomyces</taxon>
    </lineage>
</organism>
<keyword evidence="2" id="KW-0812">Transmembrane</keyword>
<accession>W4FJU6</accession>
<name>W4FJU6_APHAT</name>
<dbReference type="EMBL" id="KI913203">
    <property type="protein sequence ID" value="ETV67013.1"/>
    <property type="molecule type" value="Genomic_DNA"/>
</dbReference>